<feature type="compositionally biased region" description="Polar residues" evidence="1">
    <location>
        <begin position="192"/>
        <end position="218"/>
    </location>
</feature>
<name>A0A0S4IN11_BODSA</name>
<reference evidence="3" key="1">
    <citation type="submission" date="2015-09" db="EMBL/GenBank/DDBJ databases">
        <authorList>
            <consortium name="Pathogen Informatics"/>
        </authorList>
    </citation>
    <scope>NUCLEOTIDE SEQUENCE [LARGE SCALE GENOMIC DNA]</scope>
    <source>
        <strain evidence="3">Lake Konstanz</strain>
    </source>
</reference>
<feature type="compositionally biased region" description="Low complexity" evidence="1">
    <location>
        <begin position="1328"/>
        <end position="1346"/>
    </location>
</feature>
<feature type="region of interest" description="Disordered" evidence="1">
    <location>
        <begin position="630"/>
        <end position="662"/>
    </location>
</feature>
<feature type="compositionally biased region" description="Low complexity" evidence="1">
    <location>
        <begin position="314"/>
        <end position="345"/>
    </location>
</feature>
<sequence>MQPFRAQQEYTSGGATSAGGIRKPFAASRLHSTSTTATGKINGITTSGAATTTNAAVVVSVGGVRSRGASLASSCSVMTPISSIGGGGGGNNGLFDVMPLPSVIANAGGQDTTGDVEQLLGSSFRSSGSAAQHRASFPRAASAGAAAAEHVNYWLRDARSSVGISTTNGRPVTSVGHHRQHQATGVVGGPNSRMSTMMVPSSAQQQQRPATRGTTSSPGVGRIGSSPTSIFITQRSRPSSSTSVLNGVLMGGNDPRGVFRSPLSPHPTIGGQPQQLQGSPAGQSITTVFPSGGGGDGAAGASTTSEPHQRRPIAAAAATTSASLNNTTTTVTGSSTTPSPGSPATDGQGKLGGKKKSRQRHQLLAANGDDSVEAHQAAIADLLQEVADVTTTCTRMSTASPNLRGGGGALPLGGGGGPPSPSPGSLDGTTRSGGVLGGGVSAAAGAGSAARNSGKGRGIGGQQFNFQHAYQQEPEALDAALHSLLGSKFAPLAVSLPPTAFLRIEESSQSHHASQSTKLPPNVASAGTAVGATGSPVEGGDGAPSGTAAAAAVPLPRSAHSAQTMQLQIAKTMRDMNTQITVKASLARRDRRNCFGNALSVLRDNKVLHDRLKEHVAKYEEELLIRRGGSIGGFDDASQTSGSPRNSPTRGNHNNDSSFLLSNKRPLSSASSFITENRKSAAHPGEFKAQAKKHRVEQAERGTLARYLKDASVEAFVHNVEQNMSVVRGAERSRDRHWMGLLSFIFSTRAVWSVFEDSLRVKENAEFDLLGSSQRSNLHSQSFCSDPLARGLERNRNAATNQHRRRQLEDHEIENMRPLIADLKSKTCFVARLGFLLYRRKVKAARLVKMLLTQLAKAIHTRTSISRLLKNVKLIQRQVRKWLYIRGQRTEFTCVQLEYFMMERSTYTRVQCQDTKDFEKRKTQQQAQTQGPLHRALTSGAPPASSAAAATAAATSGGTVSRTASTPPPQGPASSSVSAQRIARQGSVSFRGGGAGGDAQKGRSGSITSGSGDFVNNNDNTTSSATPGFFGKRLDDAMRFNVVDDTNNNSNIVVESPRKMSYATAVLVAKPFLSRIAHRNGKRLGPDPVSARLVALETHALYTTAGAKLAPKMRDRLLRFVFFREEIRYRTAKVAWRADWLVAKKNYSWLQELAVVQSKNRVSPAKLELKQFRWPHVPVRRCLLHPNEMRLLVLLGFTLASEEKIRHQQLQQLQQQEYQLQRAARNAAAAAAALSSGDGEGGGGGDNDEDGVGSGMCSERDEEDDEDDATEDEPVITSSRQQQLRTAAAGGGASNKSSIRGGATTKQQQQKSAAATSNGSGGTKGMKSLASTVTGGAAAASSSTSLHHLHKRPAAIPQQEMERMLELLRGFQTLLNLQEVSPEFLA</sequence>
<feature type="region of interest" description="Disordered" evidence="1">
    <location>
        <begin position="1231"/>
        <end position="1353"/>
    </location>
</feature>
<protein>
    <submittedName>
        <fullName evidence="2">Uncharacterized protein</fullName>
    </submittedName>
</protein>
<feature type="region of interest" description="Disordered" evidence="1">
    <location>
        <begin position="506"/>
        <end position="548"/>
    </location>
</feature>
<evidence type="ECO:0000313" key="3">
    <source>
        <dbReference type="Proteomes" id="UP000051952"/>
    </source>
</evidence>
<feature type="region of interest" description="Disordered" evidence="1">
    <location>
        <begin position="919"/>
        <end position="1028"/>
    </location>
</feature>
<proteinExistence type="predicted"/>
<feature type="compositionally biased region" description="Low complexity" evidence="1">
    <location>
        <begin position="936"/>
        <end position="965"/>
    </location>
</feature>
<feature type="compositionally biased region" description="Acidic residues" evidence="1">
    <location>
        <begin position="1260"/>
        <end position="1274"/>
    </location>
</feature>
<feature type="compositionally biased region" description="Low complexity" evidence="1">
    <location>
        <begin position="423"/>
        <end position="433"/>
    </location>
</feature>
<feature type="compositionally biased region" description="Polar residues" evidence="1">
    <location>
        <begin position="225"/>
        <end position="245"/>
    </location>
</feature>
<evidence type="ECO:0000313" key="2">
    <source>
        <dbReference type="EMBL" id="CUE61616.1"/>
    </source>
</evidence>
<feature type="region of interest" description="Disordered" evidence="1">
    <location>
        <begin position="167"/>
        <end position="358"/>
    </location>
</feature>
<evidence type="ECO:0000256" key="1">
    <source>
        <dbReference type="SAM" id="MobiDB-lite"/>
    </source>
</evidence>
<feature type="compositionally biased region" description="Polar residues" evidence="1">
    <location>
        <begin position="271"/>
        <end position="289"/>
    </location>
</feature>
<dbReference type="EMBL" id="CYKH01000028">
    <property type="protein sequence ID" value="CUE61616.1"/>
    <property type="molecule type" value="Genomic_DNA"/>
</dbReference>
<feature type="compositionally biased region" description="Polar residues" evidence="1">
    <location>
        <begin position="1276"/>
        <end position="1285"/>
    </location>
</feature>
<dbReference type="VEuPathDB" id="TriTrypDB:BSAL_49820"/>
<dbReference type="Proteomes" id="UP000051952">
    <property type="component" value="Unassembled WGS sequence"/>
</dbReference>
<feature type="compositionally biased region" description="Low complexity" evidence="1">
    <location>
        <begin position="441"/>
        <end position="453"/>
    </location>
</feature>
<feature type="compositionally biased region" description="Polar residues" evidence="1">
    <location>
        <begin position="1006"/>
        <end position="1026"/>
    </location>
</feature>
<feature type="compositionally biased region" description="Polar residues" evidence="1">
    <location>
        <begin position="637"/>
        <end position="662"/>
    </location>
</feature>
<keyword evidence="3" id="KW-1185">Reference proteome</keyword>
<accession>A0A0S4IN11</accession>
<feature type="compositionally biased region" description="Low complexity" evidence="1">
    <location>
        <begin position="1303"/>
        <end position="1317"/>
    </location>
</feature>
<feature type="region of interest" description="Disordered" evidence="1">
    <location>
        <begin position="397"/>
        <end position="456"/>
    </location>
</feature>
<feature type="compositionally biased region" description="Gly residues" evidence="1">
    <location>
        <begin position="404"/>
        <end position="417"/>
    </location>
</feature>
<organism evidence="2 3">
    <name type="scientific">Bodo saltans</name>
    <name type="common">Flagellated protozoan</name>
    <dbReference type="NCBI Taxonomy" id="75058"/>
    <lineage>
        <taxon>Eukaryota</taxon>
        <taxon>Discoba</taxon>
        <taxon>Euglenozoa</taxon>
        <taxon>Kinetoplastea</taxon>
        <taxon>Metakinetoplastina</taxon>
        <taxon>Eubodonida</taxon>
        <taxon>Bodonidae</taxon>
        <taxon>Bodo</taxon>
    </lineage>
</organism>
<gene>
    <name evidence="2" type="ORF">BSAL_49820</name>
</gene>
<feature type="compositionally biased region" description="Low complexity" evidence="1">
    <location>
        <begin position="523"/>
        <end position="535"/>
    </location>
</feature>